<dbReference type="EMBL" id="MHFR01000063">
    <property type="protein sequence ID" value="OGW95393.1"/>
    <property type="molecule type" value="Genomic_DNA"/>
</dbReference>
<dbReference type="Proteomes" id="UP000178187">
    <property type="component" value="Unassembled WGS sequence"/>
</dbReference>
<organism evidence="1 2">
    <name type="scientific">Candidatus Danuiimicrobium aquiferis</name>
    <dbReference type="NCBI Taxonomy" id="1801832"/>
    <lineage>
        <taxon>Bacteria</taxon>
        <taxon>Pseudomonadati</taxon>
        <taxon>Candidatus Omnitrophota</taxon>
        <taxon>Candidatus Danuiimicrobium</taxon>
    </lineage>
</organism>
<evidence type="ECO:0000313" key="2">
    <source>
        <dbReference type="Proteomes" id="UP000178187"/>
    </source>
</evidence>
<proteinExistence type="predicted"/>
<gene>
    <name evidence="1" type="ORF">A3G33_10440</name>
</gene>
<name>A0A1G1KR63_9BACT</name>
<accession>A0A1G1KR63</accession>
<evidence type="ECO:0000313" key="1">
    <source>
        <dbReference type="EMBL" id="OGW95393.1"/>
    </source>
</evidence>
<protein>
    <submittedName>
        <fullName evidence="1">Uncharacterized protein</fullName>
    </submittedName>
</protein>
<comment type="caution">
    <text evidence="1">The sequence shown here is derived from an EMBL/GenBank/DDBJ whole genome shotgun (WGS) entry which is preliminary data.</text>
</comment>
<dbReference type="AlphaFoldDB" id="A0A1G1KR63"/>
<sequence>MYLTGIFSNKQITLKAGWVMMLPLIMLMAPNAIAHERQYVWNQEYQTLPQGMFEIESITTTKVPDFKKTNANKWEYKEEVEYGLTDRITLAHYEHWETVNRSGTDKDTTKYSGFNFEGKYRIGEAGRYWVDPLLYFEISRDPREERIPLTLEGKIIFSKNFGKLNIVYNQIVESETGQKGKTEHEFTFGCDYAISDSFRMGYESKGQYWNPEDNRNELAMGPTVSYSHQYFWVTVGTLFGINHAADDWQTRLIVGIPIG</sequence>
<reference evidence="1 2" key="1">
    <citation type="journal article" date="2016" name="Nat. Commun.">
        <title>Thousands of microbial genomes shed light on interconnected biogeochemical processes in an aquifer system.</title>
        <authorList>
            <person name="Anantharaman K."/>
            <person name="Brown C.T."/>
            <person name="Hug L.A."/>
            <person name="Sharon I."/>
            <person name="Castelle C.J."/>
            <person name="Probst A.J."/>
            <person name="Thomas B.C."/>
            <person name="Singh A."/>
            <person name="Wilkins M.J."/>
            <person name="Karaoz U."/>
            <person name="Brodie E.L."/>
            <person name="Williams K.H."/>
            <person name="Hubbard S.S."/>
            <person name="Banfield J.F."/>
        </authorList>
    </citation>
    <scope>NUCLEOTIDE SEQUENCE [LARGE SCALE GENOMIC DNA]</scope>
</reference>